<comment type="caution">
    <text evidence="2">The sequence shown here is derived from an EMBL/GenBank/DDBJ whole genome shotgun (WGS) entry which is preliminary data.</text>
</comment>
<evidence type="ECO:0000313" key="3">
    <source>
        <dbReference type="Proteomes" id="UP000294862"/>
    </source>
</evidence>
<feature type="chain" id="PRO_5020491336" description="Spore coat protein U-like protein" evidence="1">
    <location>
        <begin position="28"/>
        <end position="121"/>
    </location>
</feature>
<gene>
    <name evidence="2" type="ORF">EV148_1106</name>
</gene>
<evidence type="ECO:0000313" key="2">
    <source>
        <dbReference type="EMBL" id="TCO37195.1"/>
    </source>
</evidence>
<dbReference type="Proteomes" id="UP000294862">
    <property type="component" value="Unassembled WGS sequence"/>
</dbReference>
<dbReference type="AlphaFoldDB" id="A0A4R2I3Z2"/>
<dbReference type="EMBL" id="SLWQ01000010">
    <property type="protein sequence ID" value="TCO37195.1"/>
    <property type="molecule type" value="Genomic_DNA"/>
</dbReference>
<sequence>MKAARHDGILRLAAMLLAAAGGGEAHAGSTTAQLSMSLTIIDACTISTTGRDAATGVRRGRASGPVHVACSGGAAPSVTFARVSRAMAFAAGIAPPVGEGVFNVEREATGGNAVVRATVTF</sequence>
<reference evidence="2 3" key="1">
    <citation type="journal article" date="2015" name="Stand. Genomic Sci.">
        <title>Genomic Encyclopedia of Bacterial and Archaeal Type Strains, Phase III: the genomes of soil and plant-associated and newly described type strains.</title>
        <authorList>
            <person name="Whitman W.B."/>
            <person name="Woyke T."/>
            <person name="Klenk H.P."/>
            <person name="Zhou Y."/>
            <person name="Lilburn T.G."/>
            <person name="Beck B.J."/>
            <person name="De Vos P."/>
            <person name="Vandamme P."/>
            <person name="Eisen J.A."/>
            <person name="Garrity G."/>
            <person name="Hugenholtz P."/>
            <person name="Kyrpides N.C."/>
        </authorList>
    </citation>
    <scope>NUCLEOTIDE SEQUENCE [LARGE SCALE GENOMIC DNA]</scope>
    <source>
        <strain evidence="2 3">A3</strain>
    </source>
</reference>
<protein>
    <recommendedName>
        <fullName evidence="4">Spore coat protein U-like protein</fullName>
    </recommendedName>
</protein>
<dbReference type="RefSeq" id="WP_131999746.1">
    <property type="nucleotide sequence ID" value="NZ_SLWQ01000010.1"/>
</dbReference>
<keyword evidence="3" id="KW-1185">Reference proteome</keyword>
<evidence type="ECO:0000256" key="1">
    <source>
        <dbReference type="SAM" id="SignalP"/>
    </source>
</evidence>
<keyword evidence="1" id="KW-0732">Signal</keyword>
<name>A0A4R2I3Z2_9GAMM</name>
<accession>A0A4R2I3Z2</accession>
<evidence type="ECO:0008006" key="4">
    <source>
        <dbReference type="Google" id="ProtNLM"/>
    </source>
</evidence>
<proteinExistence type="predicted"/>
<organism evidence="2 3">
    <name type="scientific">Dokdonella fugitiva</name>
    <dbReference type="NCBI Taxonomy" id="328517"/>
    <lineage>
        <taxon>Bacteria</taxon>
        <taxon>Pseudomonadati</taxon>
        <taxon>Pseudomonadota</taxon>
        <taxon>Gammaproteobacteria</taxon>
        <taxon>Lysobacterales</taxon>
        <taxon>Rhodanobacteraceae</taxon>
        <taxon>Dokdonella</taxon>
    </lineage>
</organism>
<feature type="signal peptide" evidence="1">
    <location>
        <begin position="1"/>
        <end position="27"/>
    </location>
</feature>